<organism evidence="2 3">
    <name type="scientific">Dysosmobacter segnis</name>
    <dbReference type="NCBI Taxonomy" id="2763042"/>
    <lineage>
        <taxon>Bacteria</taxon>
        <taxon>Bacillati</taxon>
        <taxon>Bacillota</taxon>
        <taxon>Clostridia</taxon>
        <taxon>Eubacteriales</taxon>
        <taxon>Oscillospiraceae</taxon>
        <taxon>Dysosmobacter</taxon>
    </lineage>
</organism>
<evidence type="ECO:0000256" key="1">
    <source>
        <dbReference type="ARBA" id="ARBA00023121"/>
    </source>
</evidence>
<dbReference type="NCBIfam" id="TIGR00762">
    <property type="entry name" value="DegV"/>
    <property type="match status" value="1"/>
</dbReference>
<dbReference type="Pfam" id="PF02645">
    <property type="entry name" value="DegV"/>
    <property type="match status" value="1"/>
</dbReference>
<name>A0A923MIR5_9FIRM</name>
<dbReference type="GO" id="GO:0008289">
    <property type="term" value="F:lipid binding"/>
    <property type="evidence" value="ECO:0007669"/>
    <property type="project" value="UniProtKB-KW"/>
</dbReference>
<protein>
    <submittedName>
        <fullName evidence="2">DegV family protein</fullName>
    </submittedName>
</protein>
<dbReference type="InterPro" id="IPR003797">
    <property type="entry name" value="DegV"/>
</dbReference>
<dbReference type="SUPFAM" id="SSF82549">
    <property type="entry name" value="DAK1/DegV-like"/>
    <property type="match status" value="1"/>
</dbReference>
<sequence length="289" mass="31765">MTPKKIALLTDSSADLRWDKARENNIFFVPLRILCEDGEYLDGVNITGPDIYQRLHNGELPQTSLPRVEDFSAKLREIFDLGYDGVIAVMLSSGLSGTYNLARILAGECAEQGYAMKVFDSVSGALGQGMTVLQLAEDIKNGMDWEELTERRAPQLIANTYPFFSVDTLEYLVKGGRIGKVTAMAGTMLQIKPIITFAPDGQLQSVAKVRGRHQVMRKLVDMAVDRCGEHKRYNLAVAHGGAPEEMETVRQMLTEALPNSDHLWDGEIDGTLSVYIGDGVLGAAVQVLD</sequence>
<dbReference type="AlphaFoldDB" id="A0A923MIR5"/>
<evidence type="ECO:0000313" key="3">
    <source>
        <dbReference type="Proteomes" id="UP000620327"/>
    </source>
</evidence>
<dbReference type="Gene3D" id="3.30.1180.10">
    <property type="match status" value="1"/>
</dbReference>
<comment type="caution">
    <text evidence="2">The sequence shown here is derived from an EMBL/GenBank/DDBJ whole genome shotgun (WGS) entry which is preliminary data.</text>
</comment>
<evidence type="ECO:0000313" key="2">
    <source>
        <dbReference type="EMBL" id="MBC5770229.1"/>
    </source>
</evidence>
<dbReference type="EMBL" id="JACOQI010000006">
    <property type="protein sequence ID" value="MBC5770229.1"/>
    <property type="molecule type" value="Genomic_DNA"/>
</dbReference>
<keyword evidence="3" id="KW-1185">Reference proteome</keyword>
<reference evidence="2" key="1">
    <citation type="submission" date="2020-08" db="EMBL/GenBank/DDBJ databases">
        <title>Genome public.</title>
        <authorList>
            <person name="Liu C."/>
            <person name="Sun Q."/>
        </authorList>
    </citation>
    <scope>NUCLEOTIDE SEQUENCE</scope>
    <source>
        <strain evidence="2">BX15</strain>
    </source>
</reference>
<dbReference type="InterPro" id="IPR050270">
    <property type="entry name" value="DegV_domain_contain"/>
</dbReference>
<dbReference type="Proteomes" id="UP000620327">
    <property type="component" value="Unassembled WGS sequence"/>
</dbReference>
<dbReference type="Gene3D" id="3.40.50.10170">
    <property type="match status" value="1"/>
</dbReference>
<dbReference type="PANTHER" id="PTHR33434:SF2">
    <property type="entry name" value="FATTY ACID-BINDING PROTEIN TM_1468"/>
    <property type="match status" value="1"/>
</dbReference>
<gene>
    <name evidence="2" type="ORF">H8Z83_07825</name>
</gene>
<accession>A0A923MIR5</accession>
<dbReference type="InterPro" id="IPR043168">
    <property type="entry name" value="DegV_C"/>
</dbReference>
<dbReference type="PANTHER" id="PTHR33434">
    <property type="entry name" value="DEGV DOMAIN-CONTAINING PROTEIN DR_1986-RELATED"/>
    <property type="match status" value="1"/>
</dbReference>
<dbReference type="RefSeq" id="WP_187014523.1">
    <property type="nucleotide sequence ID" value="NZ_JACOQI010000006.1"/>
</dbReference>
<keyword evidence="1" id="KW-0446">Lipid-binding</keyword>
<proteinExistence type="predicted"/>
<dbReference type="PROSITE" id="PS51482">
    <property type="entry name" value="DEGV"/>
    <property type="match status" value="1"/>
</dbReference>